<sequence length="79" mass="8930">MTVGRRLDAFLRDVGLAESRREAKRLVESGRVRVNGKLVRKPWWLVSPGDEIEVDGVTVRVEDNGGERRVSRIEGARSE</sequence>
<protein>
    <recommendedName>
        <fullName evidence="7">RNA-binding S4 domain-containing protein</fullName>
    </recommendedName>
</protein>
<dbReference type="PANTHER" id="PTHR11831:SF4">
    <property type="entry name" value="SMALL RIBOSOMAL SUBUNIT PROTEIN US4M"/>
    <property type="match status" value="1"/>
</dbReference>
<dbReference type="InterPro" id="IPR036986">
    <property type="entry name" value="S4_RNA-bd_sf"/>
</dbReference>
<organism evidence="8 9">
    <name type="scientific">Methanopyrus kandleri</name>
    <dbReference type="NCBI Taxonomy" id="2320"/>
    <lineage>
        <taxon>Archaea</taxon>
        <taxon>Methanobacteriati</taxon>
        <taxon>Methanobacteriota</taxon>
        <taxon>Methanomada group</taxon>
        <taxon>Methanopyri</taxon>
        <taxon>Methanopyrales</taxon>
        <taxon>Methanopyraceae</taxon>
        <taxon>Methanopyrus</taxon>
    </lineage>
</organism>
<dbReference type="GO" id="GO:0042274">
    <property type="term" value="P:ribosomal small subunit biogenesis"/>
    <property type="evidence" value="ECO:0007669"/>
    <property type="project" value="TreeGrafter"/>
</dbReference>
<dbReference type="GO" id="GO:0019843">
    <property type="term" value="F:rRNA binding"/>
    <property type="evidence" value="ECO:0007669"/>
    <property type="project" value="UniProtKB-KW"/>
</dbReference>
<dbReference type="GeneID" id="1477701"/>
<accession>A0A832WKT4</accession>
<evidence type="ECO:0000256" key="1">
    <source>
        <dbReference type="ARBA" id="ARBA00007465"/>
    </source>
</evidence>
<dbReference type="RefSeq" id="WP_011018768.1">
    <property type="nucleotide sequence ID" value="NZ_DUJS01000004.1"/>
</dbReference>
<dbReference type="InterPro" id="IPR022801">
    <property type="entry name" value="Ribosomal_uS4"/>
</dbReference>
<dbReference type="PANTHER" id="PTHR11831">
    <property type="entry name" value="30S 40S RIBOSOMAL PROTEIN"/>
    <property type="match status" value="1"/>
</dbReference>
<evidence type="ECO:0000256" key="2">
    <source>
        <dbReference type="ARBA" id="ARBA00022730"/>
    </source>
</evidence>
<comment type="caution">
    <text evidence="8">The sequence shown here is derived from an EMBL/GenBank/DDBJ whole genome shotgun (WGS) entry which is preliminary data.</text>
</comment>
<dbReference type="SUPFAM" id="SSF55174">
    <property type="entry name" value="Alpha-L RNA-binding motif"/>
    <property type="match status" value="1"/>
</dbReference>
<dbReference type="Gene3D" id="3.10.290.10">
    <property type="entry name" value="RNA-binding S4 domain"/>
    <property type="match status" value="1"/>
</dbReference>
<evidence type="ECO:0000256" key="6">
    <source>
        <dbReference type="PROSITE-ProRule" id="PRU00182"/>
    </source>
</evidence>
<dbReference type="GO" id="GO:0015935">
    <property type="term" value="C:small ribosomal subunit"/>
    <property type="evidence" value="ECO:0007669"/>
    <property type="project" value="TreeGrafter"/>
</dbReference>
<dbReference type="Proteomes" id="UP000619545">
    <property type="component" value="Unassembled WGS sequence"/>
</dbReference>
<dbReference type="CDD" id="cd00165">
    <property type="entry name" value="S4"/>
    <property type="match status" value="1"/>
</dbReference>
<proteinExistence type="inferred from homology"/>
<dbReference type="GO" id="GO:0003735">
    <property type="term" value="F:structural constituent of ribosome"/>
    <property type="evidence" value="ECO:0007669"/>
    <property type="project" value="TreeGrafter"/>
</dbReference>
<feature type="domain" description="RNA-binding S4" evidence="7">
    <location>
        <begin position="5"/>
        <end position="66"/>
    </location>
</feature>
<dbReference type="SMART" id="SM00363">
    <property type="entry name" value="S4"/>
    <property type="match status" value="1"/>
</dbReference>
<keyword evidence="3 6" id="KW-0694">RNA-binding</keyword>
<evidence type="ECO:0000256" key="5">
    <source>
        <dbReference type="ARBA" id="ARBA00023274"/>
    </source>
</evidence>
<dbReference type="AlphaFoldDB" id="A0A832WKT4"/>
<evidence type="ECO:0000256" key="4">
    <source>
        <dbReference type="ARBA" id="ARBA00022980"/>
    </source>
</evidence>
<comment type="similarity">
    <text evidence="1">Belongs to the universal ribosomal protein uS4 family.</text>
</comment>
<keyword evidence="5" id="KW-0687">Ribonucleoprotein</keyword>
<dbReference type="Pfam" id="PF01479">
    <property type="entry name" value="S4"/>
    <property type="match status" value="1"/>
</dbReference>
<evidence type="ECO:0000256" key="3">
    <source>
        <dbReference type="ARBA" id="ARBA00022884"/>
    </source>
</evidence>
<dbReference type="PROSITE" id="PS50889">
    <property type="entry name" value="S4"/>
    <property type="match status" value="1"/>
</dbReference>
<keyword evidence="4" id="KW-0689">Ribosomal protein</keyword>
<keyword evidence="2" id="KW-0699">rRNA-binding</keyword>
<evidence type="ECO:0000313" key="8">
    <source>
        <dbReference type="EMBL" id="HII70445.1"/>
    </source>
</evidence>
<evidence type="ECO:0000313" key="9">
    <source>
        <dbReference type="Proteomes" id="UP000619545"/>
    </source>
</evidence>
<name>A0A832WKT4_9EURY</name>
<gene>
    <name evidence="8" type="ORF">HA336_04350</name>
</gene>
<dbReference type="InterPro" id="IPR002942">
    <property type="entry name" value="S4_RNA-bd"/>
</dbReference>
<dbReference type="EMBL" id="DUJS01000004">
    <property type="protein sequence ID" value="HII70445.1"/>
    <property type="molecule type" value="Genomic_DNA"/>
</dbReference>
<evidence type="ECO:0000259" key="7">
    <source>
        <dbReference type="SMART" id="SM00363"/>
    </source>
</evidence>
<reference evidence="8" key="1">
    <citation type="journal article" date="2020" name="bioRxiv">
        <title>A rank-normalized archaeal taxonomy based on genome phylogeny resolves widespread incomplete and uneven classifications.</title>
        <authorList>
            <person name="Rinke C."/>
            <person name="Chuvochina M."/>
            <person name="Mussig A.J."/>
            <person name="Chaumeil P.-A."/>
            <person name="Waite D.W."/>
            <person name="Whitman W.B."/>
            <person name="Parks D.H."/>
            <person name="Hugenholtz P."/>
        </authorList>
    </citation>
    <scope>NUCLEOTIDE SEQUENCE</scope>
    <source>
        <strain evidence="8">UBA8853</strain>
    </source>
</reference>